<keyword evidence="2" id="KW-1185">Reference proteome</keyword>
<sequence length="95" mass="10711">MYHHHLSLLDCAAVKIVRRGILNLGFKSWLCSATMFRSWLEKNSLSLIELSLYFTWLVPVTSGRLVGYRTRGQTFEFQSGSTQLFVGSPVTALNG</sequence>
<name>A0AAV3Z5L4_9GAST</name>
<dbReference type="Proteomes" id="UP000735302">
    <property type="component" value="Unassembled WGS sequence"/>
</dbReference>
<accession>A0AAV3Z5L4</accession>
<reference evidence="1 2" key="1">
    <citation type="journal article" date="2021" name="Elife">
        <title>Chloroplast acquisition without the gene transfer in kleptoplastic sea slugs, Plakobranchus ocellatus.</title>
        <authorList>
            <person name="Maeda T."/>
            <person name="Takahashi S."/>
            <person name="Yoshida T."/>
            <person name="Shimamura S."/>
            <person name="Takaki Y."/>
            <person name="Nagai Y."/>
            <person name="Toyoda A."/>
            <person name="Suzuki Y."/>
            <person name="Arimoto A."/>
            <person name="Ishii H."/>
            <person name="Satoh N."/>
            <person name="Nishiyama T."/>
            <person name="Hasebe M."/>
            <person name="Maruyama T."/>
            <person name="Minagawa J."/>
            <person name="Obokata J."/>
            <person name="Shigenobu S."/>
        </authorList>
    </citation>
    <scope>NUCLEOTIDE SEQUENCE [LARGE SCALE GENOMIC DNA]</scope>
</reference>
<gene>
    <name evidence="1" type="ORF">PoB_001625800</name>
</gene>
<protein>
    <submittedName>
        <fullName evidence="1">Uncharacterized protein</fullName>
    </submittedName>
</protein>
<evidence type="ECO:0000313" key="1">
    <source>
        <dbReference type="EMBL" id="GFN89752.1"/>
    </source>
</evidence>
<proteinExistence type="predicted"/>
<comment type="caution">
    <text evidence="1">The sequence shown here is derived from an EMBL/GenBank/DDBJ whole genome shotgun (WGS) entry which is preliminary data.</text>
</comment>
<organism evidence="1 2">
    <name type="scientific">Plakobranchus ocellatus</name>
    <dbReference type="NCBI Taxonomy" id="259542"/>
    <lineage>
        <taxon>Eukaryota</taxon>
        <taxon>Metazoa</taxon>
        <taxon>Spiralia</taxon>
        <taxon>Lophotrochozoa</taxon>
        <taxon>Mollusca</taxon>
        <taxon>Gastropoda</taxon>
        <taxon>Heterobranchia</taxon>
        <taxon>Euthyneura</taxon>
        <taxon>Panpulmonata</taxon>
        <taxon>Sacoglossa</taxon>
        <taxon>Placobranchoidea</taxon>
        <taxon>Plakobranchidae</taxon>
        <taxon>Plakobranchus</taxon>
    </lineage>
</organism>
<evidence type="ECO:0000313" key="2">
    <source>
        <dbReference type="Proteomes" id="UP000735302"/>
    </source>
</evidence>
<dbReference type="AlphaFoldDB" id="A0AAV3Z5L4"/>
<dbReference type="EMBL" id="BLXT01001947">
    <property type="protein sequence ID" value="GFN89752.1"/>
    <property type="molecule type" value="Genomic_DNA"/>
</dbReference>